<dbReference type="InterPro" id="IPR050248">
    <property type="entry name" value="Polysacc_deacetylase_ArnD"/>
</dbReference>
<feature type="compositionally biased region" description="Pro residues" evidence="1">
    <location>
        <begin position="1"/>
        <end position="10"/>
    </location>
</feature>
<dbReference type="InterPro" id="IPR011330">
    <property type="entry name" value="Glyco_hydro/deAcase_b/a-brl"/>
</dbReference>
<dbReference type="EC" id="3.-.-.-" evidence="3"/>
<feature type="compositionally biased region" description="Pro residues" evidence="1">
    <location>
        <begin position="436"/>
        <end position="450"/>
    </location>
</feature>
<evidence type="ECO:0000313" key="3">
    <source>
        <dbReference type="EMBL" id="MDI6097851.1"/>
    </source>
</evidence>
<feature type="region of interest" description="Disordered" evidence="1">
    <location>
        <begin position="1"/>
        <end position="114"/>
    </location>
</feature>
<dbReference type="GO" id="GO:0016787">
    <property type="term" value="F:hydrolase activity"/>
    <property type="evidence" value="ECO:0007669"/>
    <property type="project" value="UniProtKB-KW"/>
</dbReference>
<protein>
    <submittedName>
        <fullName evidence="3">Polysaccharide deacetylase family protein</fullName>
        <ecNumber evidence="3">3.-.-.-</ecNumber>
    </submittedName>
</protein>
<dbReference type="CDD" id="cd10917">
    <property type="entry name" value="CE4_NodB_like_6s_7s"/>
    <property type="match status" value="1"/>
</dbReference>
<organism evidence="3 4">
    <name type="scientific">Actinoplanes sandaracinus</name>
    <dbReference type="NCBI Taxonomy" id="3045177"/>
    <lineage>
        <taxon>Bacteria</taxon>
        <taxon>Bacillati</taxon>
        <taxon>Actinomycetota</taxon>
        <taxon>Actinomycetes</taxon>
        <taxon>Micromonosporales</taxon>
        <taxon>Micromonosporaceae</taxon>
        <taxon>Actinoplanes</taxon>
    </lineage>
</organism>
<sequence>MPPHASPSPAPTSRADGPATGRHRAAAPPVGSAPARAVSSRFNGLRSAIVDASGTTVATTRSARHRADASESYGSSRAAARRAGGDGARHSPNPRRSGVDRATGGAHRAPSAGSAENWLRAAKNRPQVLLGTLVAAGLLITAVPIPQDGGSTTVINAAAEAVGVISKPEQKKPRLETKPPAAPPAPAATRTTTAEPSPPQATPAAQETEGQQQQPQPPPQQQVVVPPGDGPFNSLRTTGSKVVMLSFDDGPDPVETPKMLALLKKHQVKAVFCLVGTQARRHPDLVRQIADAGHVLCNHTWSHDLKIGVKNPDQISADLERTNAAIRAAVPDARVPYFRAPGGNFTDRLVKTAYGDGMTSLYWEVDPRDWEHPEGETAEQHVKRIVAQVRRETRPGAIVLSHDFNQPDTTSAYEQLLPWLVENFEIGVPGVSQAPSPTPSQPTPTTPPVAPSGTPSVTPSASAPA</sequence>
<proteinExistence type="predicted"/>
<dbReference type="Proteomes" id="UP001241758">
    <property type="component" value="Unassembled WGS sequence"/>
</dbReference>
<accession>A0ABT6WDP9</accession>
<reference evidence="3 4" key="1">
    <citation type="submission" date="2023-05" db="EMBL/GenBank/DDBJ databases">
        <title>Actinoplanes sp. NEAU-A12 genome sequencing.</title>
        <authorList>
            <person name="Wang Z.-S."/>
        </authorList>
    </citation>
    <scope>NUCLEOTIDE SEQUENCE [LARGE SCALE GENOMIC DNA]</scope>
    <source>
        <strain evidence="3 4">NEAU-A12</strain>
    </source>
</reference>
<feature type="region of interest" description="Disordered" evidence="1">
    <location>
        <begin position="167"/>
        <end position="236"/>
    </location>
</feature>
<feature type="domain" description="NodB homology" evidence="2">
    <location>
        <begin position="241"/>
        <end position="431"/>
    </location>
</feature>
<keyword evidence="3" id="KW-0378">Hydrolase</keyword>
<dbReference type="SUPFAM" id="SSF88713">
    <property type="entry name" value="Glycoside hydrolase/deacetylase"/>
    <property type="match status" value="1"/>
</dbReference>
<dbReference type="EMBL" id="JASCTH010000002">
    <property type="protein sequence ID" value="MDI6097851.1"/>
    <property type="molecule type" value="Genomic_DNA"/>
</dbReference>
<dbReference type="InterPro" id="IPR002509">
    <property type="entry name" value="NODB_dom"/>
</dbReference>
<dbReference type="RefSeq" id="WP_282757245.1">
    <property type="nucleotide sequence ID" value="NZ_JASCTH010000002.1"/>
</dbReference>
<comment type="caution">
    <text evidence="3">The sequence shown here is derived from an EMBL/GenBank/DDBJ whole genome shotgun (WGS) entry which is preliminary data.</text>
</comment>
<name>A0ABT6WDP9_9ACTN</name>
<dbReference type="Pfam" id="PF01522">
    <property type="entry name" value="Polysacc_deac_1"/>
    <property type="match status" value="1"/>
</dbReference>
<evidence type="ECO:0000313" key="4">
    <source>
        <dbReference type="Proteomes" id="UP001241758"/>
    </source>
</evidence>
<feature type="compositionally biased region" description="Low complexity" evidence="1">
    <location>
        <begin position="451"/>
        <end position="465"/>
    </location>
</feature>
<dbReference type="PANTHER" id="PTHR10587">
    <property type="entry name" value="GLYCOSYL TRANSFERASE-RELATED"/>
    <property type="match status" value="1"/>
</dbReference>
<evidence type="ECO:0000256" key="1">
    <source>
        <dbReference type="SAM" id="MobiDB-lite"/>
    </source>
</evidence>
<feature type="compositionally biased region" description="Low complexity" evidence="1">
    <location>
        <begin position="70"/>
        <end position="82"/>
    </location>
</feature>
<gene>
    <name evidence="3" type="ORF">QLQ12_04460</name>
</gene>
<dbReference type="PANTHER" id="PTHR10587:SF137">
    <property type="entry name" value="4-DEOXY-4-FORMAMIDO-L-ARABINOSE-PHOSPHOUNDECAPRENOL DEFORMYLASE ARND-RELATED"/>
    <property type="match status" value="1"/>
</dbReference>
<evidence type="ECO:0000259" key="2">
    <source>
        <dbReference type="PROSITE" id="PS51677"/>
    </source>
</evidence>
<feature type="region of interest" description="Disordered" evidence="1">
    <location>
        <begin position="430"/>
        <end position="465"/>
    </location>
</feature>
<feature type="compositionally biased region" description="Basic and acidic residues" evidence="1">
    <location>
        <begin position="168"/>
        <end position="177"/>
    </location>
</feature>
<dbReference type="Gene3D" id="3.20.20.370">
    <property type="entry name" value="Glycoside hydrolase/deacetylase"/>
    <property type="match status" value="1"/>
</dbReference>
<keyword evidence="4" id="KW-1185">Reference proteome</keyword>
<feature type="compositionally biased region" description="Low complexity" evidence="1">
    <location>
        <begin position="202"/>
        <end position="214"/>
    </location>
</feature>
<dbReference type="PROSITE" id="PS51677">
    <property type="entry name" value="NODB"/>
    <property type="match status" value="1"/>
</dbReference>